<dbReference type="InterPro" id="IPR058922">
    <property type="entry name" value="WHD_DRP"/>
</dbReference>
<accession>G7KKJ9</accession>
<evidence type="ECO:0000313" key="10">
    <source>
        <dbReference type="EMBL" id="AES75535.1"/>
    </source>
</evidence>
<evidence type="ECO:0000259" key="8">
    <source>
        <dbReference type="Pfam" id="PF23559"/>
    </source>
</evidence>
<dbReference type="Pfam" id="PF00931">
    <property type="entry name" value="NB-ARC"/>
    <property type="match status" value="1"/>
</dbReference>
<keyword evidence="3" id="KW-0547">Nucleotide-binding</keyword>
<evidence type="ECO:0000313" key="14">
    <source>
        <dbReference type="Proteomes" id="UP000265566"/>
    </source>
</evidence>
<evidence type="ECO:0000256" key="1">
    <source>
        <dbReference type="ARBA" id="ARBA00022614"/>
    </source>
</evidence>
<feature type="domain" description="NB-ARC" evidence="6">
    <location>
        <begin position="164"/>
        <end position="333"/>
    </location>
</feature>
<dbReference type="KEGG" id="mtr:11440626"/>
<dbReference type="Pfam" id="PF23559">
    <property type="entry name" value="WHD_DRP"/>
    <property type="match status" value="1"/>
</dbReference>
<dbReference type="InterPro" id="IPR042197">
    <property type="entry name" value="Apaf_helical"/>
</dbReference>
<dbReference type="Gene3D" id="1.10.10.10">
    <property type="entry name" value="Winged helix-like DNA-binding domain superfamily/Winged helix DNA-binding domain"/>
    <property type="match status" value="1"/>
</dbReference>
<dbReference type="Gene3D" id="3.80.10.10">
    <property type="entry name" value="Ribonuclease Inhibitor"/>
    <property type="match status" value="3"/>
</dbReference>
<dbReference type="SUPFAM" id="SSF52540">
    <property type="entry name" value="P-loop containing nucleoside triphosphate hydrolases"/>
    <property type="match status" value="1"/>
</dbReference>
<dbReference type="InterPro" id="IPR002182">
    <property type="entry name" value="NB-ARC"/>
</dbReference>
<dbReference type="eggNOG" id="KOG4658">
    <property type="taxonomic scope" value="Eukaryota"/>
</dbReference>
<sequence length="1121" mass="127047">MADALIGIVIENLGSFVREEIASFLGVGELTQKLNENLTTIRAVLKDAEKKQITSDVVQKWLQKLGDAAYVLDDILDECSITSKAHEGNKCITRFHPMKILARRNIGKRMKEVAKRIDDIAEERKKFGFQSVGVTEEHQRGDDEWILTTSAVTEPKVYGRDKDKEQIVEFLLGHASTSEELSVYSIVGVGGQGKTTLAQVVYNDERVKTHFDLKIWVCVSDDFSLMKILESIIENTIGKNLELLSLESLRKKVQEILQNQRYLLVLDDVWSDDQVKWNTFKSLLPNGKKGASILVTTRLDIVASIMGTYVHHLTRLSDDDIWSLFKQQAFGANREERAELVAIGKKLVRKCVGSPLAAKVLGSSLRFTSDEHQWISVLESEFWNLPQVDRIMSALTLSYFNLKLSLRPCFTFCAVFPKDFEMVKEHLIHLWMANGLVTSRGNLQMEHVGNGIWDELYQRSFFQEVKSDLAGNITFKMHDLVHDLAKSVMVEECVAYEAESLTNLSSRVHHISCFVSKTKFDYNMIPFKKVESLRTFLEFKPPTTINLDVLPSIVPLRALRTSSCQFSSLKNLIHVRYLELNECYITTLPASVCRLQKLQTLKLEHCYFFSSFPKQFKKLQDLRHLIIKDCPSLKSTPFRIGELSSLQTLTNFIVDSKTGFGLAELHNLQLGGRLYIKGLENVLNEEDARKANLIGKKDLNHLYLSWGDAQVSGVHAERVLEALEPHSGLKHVGVDGYGGTDFPHWMKNTSILKNLVRIILSDCKNCRQLPLFGKLPCLNILFVSGMNDLKYIDDDLYEPATEKAFTSLKDLTLHDLPNLERVLEVEGVEMLPQLLELDIRNVPKLTLPPLPSVKSLCAEGGNEELLKSIVNNSNLKSLYILKFARLKELPSTSELGTLSALEFLGIQGCDEMESLTEQLLQGLSSLRTLIVRSCSRFKSLSDGMRSHLTCLKTLNIINCPQFVFPHNMNDLTSLWVLHVYGGDEKILEGLEGIPSLQILSLTNFPSLTSLPDSLGAITSLRRLGISGFPKLSSLPDNFQQLRNLQELSIDYCPLLEMRCKRGKGEDWHKIAHVPEFELNFKLQSDAEPTICENIISTWKQFLHPPQSYMFPHEFEQMIDNY</sequence>
<dbReference type="InterPro" id="IPR036388">
    <property type="entry name" value="WH-like_DNA-bd_sf"/>
</dbReference>
<dbReference type="Gramene" id="rna35828">
    <property type="protein sequence ID" value="RHN51398.1"/>
    <property type="gene ID" value="gene35828"/>
</dbReference>
<reference evidence="10 13" key="1">
    <citation type="journal article" date="2011" name="Nature">
        <title>The Medicago genome provides insight into the evolution of rhizobial symbioses.</title>
        <authorList>
            <person name="Young N.D."/>
            <person name="Debelle F."/>
            <person name="Oldroyd G.E."/>
            <person name="Geurts R."/>
            <person name="Cannon S.B."/>
            <person name="Udvardi M.K."/>
            <person name="Benedito V.A."/>
            <person name="Mayer K.F."/>
            <person name="Gouzy J."/>
            <person name="Schoof H."/>
            <person name="Van de Peer Y."/>
            <person name="Proost S."/>
            <person name="Cook D.R."/>
            <person name="Meyers B.C."/>
            <person name="Spannagl M."/>
            <person name="Cheung F."/>
            <person name="De Mita S."/>
            <person name="Krishnakumar V."/>
            <person name="Gundlach H."/>
            <person name="Zhou S."/>
            <person name="Mudge J."/>
            <person name="Bharti A.K."/>
            <person name="Murray J.D."/>
            <person name="Naoumkina M.A."/>
            <person name="Rosen B."/>
            <person name="Silverstein K.A."/>
            <person name="Tang H."/>
            <person name="Rombauts S."/>
            <person name="Zhao P.X."/>
            <person name="Zhou P."/>
            <person name="Barbe V."/>
            <person name="Bardou P."/>
            <person name="Bechner M."/>
            <person name="Bellec A."/>
            <person name="Berger A."/>
            <person name="Berges H."/>
            <person name="Bidwell S."/>
            <person name="Bisseling T."/>
            <person name="Choisne N."/>
            <person name="Couloux A."/>
            <person name="Denny R."/>
            <person name="Deshpande S."/>
            <person name="Dai X."/>
            <person name="Doyle J.J."/>
            <person name="Dudez A.M."/>
            <person name="Farmer A.D."/>
            <person name="Fouteau S."/>
            <person name="Franken C."/>
            <person name="Gibelin C."/>
            <person name="Gish J."/>
            <person name="Goldstein S."/>
            <person name="Gonzalez A.J."/>
            <person name="Green P.J."/>
            <person name="Hallab A."/>
            <person name="Hartog M."/>
            <person name="Hua A."/>
            <person name="Humphray S.J."/>
            <person name="Jeong D.H."/>
            <person name="Jing Y."/>
            <person name="Jocker A."/>
            <person name="Kenton S.M."/>
            <person name="Kim D.J."/>
            <person name="Klee K."/>
            <person name="Lai H."/>
            <person name="Lang C."/>
            <person name="Lin S."/>
            <person name="Macmil S.L."/>
            <person name="Magdelenat G."/>
            <person name="Matthews L."/>
            <person name="McCorrison J."/>
            <person name="Monaghan E.L."/>
            <person name="Mun J.H."/>
            <person name="Najar F.Z."/>
            <person name="Nicholson C."/>
            <person name="Noirot C."/>
            <person name="O'Bleness M."/>
            <person name="Paule C.R."/>
            <person name="Poulain J."/>
            <person name="Prion F."/>
            <person name="Qin B."/>
            <person name="Qu C."/>
            <person name="Retzel E.F."/>
            <person name="Riddle C."/>
            <person name="Sallet E."/>
            <person name="Samain S."/>
            <person name="Samson N."/>
            <person name="Sanders I."/>
            <person name="Saurat O."/>
            <person name="Scarpelli C."/>
            <person name="Schiex T."/>
            <person name="Segurens B."/>
            <person name="Severin A.J."/>
            <person name="Sherrier D.J."/>
            <person name="Shi R."/>
            <person name="Sims S."/>
            <person name="Singer S.R."/>
            <person name="Sinharoy S."/>
            <person name="Sterck L."/>
            <person name="Viollet A."/>
            <person name="Wang B.B."/>
            <person name="Wang K."/>
            <person name="Wang M."/>
            <person name="Wang X."/>
            <person name="Warfsmann J."/>
            <person name="Weissenbach J."/>
            <person name="White D.D."/>
            <person name="White J.D."/>
            <person name="Wiley G.B."/>
            <person name="Wincker P."/>
            <person name="Xing Y."/>
            <person name="Yang L."/>
            <person name="Yao Z."/>
            <person name="Ying F."/>
            <person name="Zhai J."/>
            <person name="Zhou L."/>
            <person name="Zuber A."/>
            <person name="Denarie J."/>
            <person name="Dixon R.A."/>
            <person name="May G.D."/>
            <person name="Schwartz D.C."/>
            <person name="Rogers J."/>
            <person name="Quetier F."/>
            <person name="Town C.D."/>
            <person name="Roe B.A."/>
        </authorList>
    </citation>
    <scope>NUCLEOTIDE SEQUENCE [LARGE SCALE GENOMIC DNA]</scope>
    <source>
        <strain evidence="10">A17</strain>
        <strain evidence="12 13">cv. Jemalong A17</strain>
    </source>
</reference>
<dbReference type="InterPro" id="IPR038005">
    <property type="entry name" value="RX-like_CC"/>
</dbReference>
<dbReference type="Gene3D" id="1.20.5.4130">
    <property type="match status" value="1"/>
</dbReference>
<evidence type="ECO:0000256" key="2">
    <source>
        <dbReference type="ARBA" id="ARBA00022737"/>
    </source>
</evidence>
<keyword evidence="5" id="KW-0067">ATP-binding</keyword>
<evidence type="ECO:0000259" key="7">
    <source>
        <dbReference type="Pfam" id="PF18052"/>
    </source>
</evidence>
<dbReference type="PANTHER" id="PTHR36766:SF42">
    <property type="entry name" value="NB-ARC DOMAIN DISEASE RESISTANCE PROTEIN"/>
    <property type="match status" value="1"/>
</dbReference>
<reference evidence="10 13" key="2">
    <citation type="journal article" date="2014" name="BMC Genomics">
        <title>An improved genome release (version Mt4.0) for the model legume Medicago truncatula.</title>
        <authorList>
            <person name="Tang H."/>
            <person name="Krishnakumar V."/>
            <person name="Bidwell S."/>
            <person name="Rosen B."/>
            <person name="Chan A."/>
            <person name="Zhou S."/>
            <person name="Gentzbittel L."/>
            <person name="Childs K.L."/>
            <person name="Yandell M."/>
            <person name="Gundlach H."/>
            <person name="Mayer K.F."/>
            <person name="Schwartz D.C."/>
            <person name="Town C.D."/>
        </authorList>
    </citation>
    <scope>GENOME REANNOTATION</scope>
    <source>
        <strain evidence="12 13">cv. Jemalong A17</strain>
    </source>
</reference>
<evidence type="ECO:0000256" key="5">
    <source>
        <dbReference type="ARBA" id="ARBA00022840"/>
    </source>
</evidence>
<proteinExistence type="predicted"/>
<evidence type="ECO:0000256" key="3">
    <source>
        <dbReference type="ARBA" id="ARBA00022741"/>
    </source>
</evidence>
<keyword evidence="4" id="KW-0611">Plant defense</keyword>
<dbReference type="PANTHER" id="PTHR36766">
    <property type="entry name" value="PLANT BROAD-SPECTRUM MILDEW RESISTANCE PROTEIN RPW8"/>
    <property type="match status" value="1"/>
</dbReference>
<keyword evidence="13" id="KW-1185">Reference proteome</keyword>
<dbReference type="Gene3D" id="1.10.8.430">
    <property type="entry name" value="Helical domain of apoptotic protease-activating factors"/>
    <property type="match status" value="1"/>
</dbReference>
<dbReference type="InterPro" id="IPR032675">
    <property type="entry name" value="LRR_dom_sf"/>
</dbReference>
<dbReference type="GO" id="GO:0016787">
    <property type="term" value="F:hydrolase activity"/>
    <property type="evidence" value="ECO:0007669"/>
    <property type="project" value="UniProtKB-KW"/>
</dbReference>
<dbReference type="Pfam" id="PF18052">
    <property type="entry name" value="Rx_N"/>
    <property type="match status" value="1"/>
</dbReference>
<dbReference type="CDD" id="cd14798">
    <property type="entry name" value="RX-CC_like"/>
    <property type="match status" value="1"/>
</dbReference>
<dbReference type="Proteomes" id="UP000265566">
    <property type="component" value="Chromosome 6"/>
</dbReference>
<dbReference type="SUPFAM" id="SSF52058">
    <property type="entry name" value="L domain-like"/>
    <property type="match status" value="2"/>
</dbReference>
<dbReference type="OMA" id="METHSAY"/>
<evidence type="ECO:0000259" key="6">
    <source>
        <dbReference type="Pfam" id="PF00931"/>
    </source>
</evidence>
<dbReference type="AlphaFoldDB" id="G7KKJ9"/>
<reference evidence="11" key="5">
    <citation type="journal article" date="2018" name="Nat. Plants">
        <title>Whole-genome landscape of Medicago truncatula symbiotic genes.</title>
        <authorList>
            <person name="Pecrix Y."/>
            <person name="Gamas P."/>
            <person name="Carrere S."/>
        </authorList>
    </citation>
    <scope>NUCLEOTIDE SEQUENCE</scope>
    <source>
        <tissue evidence="11">Leaves</tissue>
    </source>
</reference>
<reference evidence="12" key="3">
    <citation type="submission" date="2015-04" db="UniProtKB">
        <authorList>
            <consortium name="EnsemblPlants"/>
        </authorList>
    </citation>
    <scope>IDENTIFICATION</scope>
    <source>
        <strain evidence="12">cv. Jemalong A17</strain>
    </source>
</reference>
<evidence type="ECO:0000313" key="11">
    <source>
        <dbReference type="EMBL" id="RHN51398.1"/>
    </source>
</evidence>
<keyword evidence="1" id="KW-0433">Leucine-rich repeat</keyword>
<evidence type="ECO:0000256" key="4">
    <source>
        <dbReference type="ARBA" id="ARBA00022821"/>
    </source>
</evidence>
<dbReference type="Pfam" id="PF25019">
    <property type="entry name" value="LRR_R13L1-DRL21"/>
    <property type="match status" value="1"/>
</dbReference>
<dbReference type="InterPro" id="IPR056789">
    <property type="entry name" value="LRR_R13L1-DRL21"/>
</dbReference>
<dbReference type="EMBL" id="PSQE01000006">
    <property type="protein sequence ID" value="RHN51398.1"/>
    <property type="molecule type" value="Genomic_DNA"/>
</dbReference>
<dbReference type="GO" id="GO:0006952">
    <property type="term" value="P:defense response"/>
    <property type="evidence" value="ECO:0007669"/>
    <property type="project" value="UniProtKB-KW"/>
</dbReference>
<feature type="domain" description="R13L1/DRL21-like LRR repeat region" evidence="9">
    <location>
        <begin position="662"/>
        <end position="786"/>
    </location>
</feature>
<protein>
    <submittedName>
        <fullName evidence="10">NBS-LRR type disease resistance protein</fullName>
    </submittedName>
    <submittedName>
        <fullName evidence="11">Putative P-loop containing nucleoside triphosphate hydrolase, leucine-rich repeat domain, L</fullName>
    </submittedName>
</protein>
<dbReference type="Proteomes" id="UP000002051">
    <property type="component" value="Chromosome 6"/>
</dbReference>
<feature type="domain" description="Disease resistance protein winged helix" evidence="8">
    <location>
        <begin position="415"/>
        <end position="485"/>
    </location>
</feature>
<dbReference type="EMBL" id="CM001222">
    <property type="protein sequence ID" value="AES75535.1"/>
    <property type="molecule type" value="Genomic_DNA"/>
</dbReference>
<dbReference type="EnsemblPlants" id="AES75535">
    <property type="protein sequence ID" value="AES75535"/>
    <property type="gene ID" value="MTR_6g046480"/>
</dbReference>
<dbReference type="GO" id="GO:0043531">
    <property type="term" value="F:ADP binding"/>
    <property type="evidence" value="ECO:0007669"/>
    <property type="project" value="InterPro"/>
</dbReference>
<feature type="domain" description="Disease resistance N-terminal" evidence="7">
    <location>
        <begin position="6"/>
        <end position="88"/>
    </location>
</feature>
<gene>
    <name evidence="12" type="primary">11440626</name>
    <name evidence="10" type="ordered locus">MTR_6g046480</name>
    <name evidence="11" type="ORF">MtrunA17_Chr6g0468121</name>
</gene>
<dbReference type="FunFam" id="3.40.50.300:FF:001091">
    <property type="entry name" value="Probable disease resistance protein At1g61300"/>
    <property type="match status" value="1"/>
</dbReference>
<dbReference type="OrthoDB" id="2973320at2759"/>
<dbReference type="PaxDb" id="3880-AES75535"/>
<dbReference type="Gene3D" id="3.40.50.300">
    <property type="entry name" value="P-loop containing nucleotide triphosphate hydrolases"/>
    <property type="match status" value="1"/>
</dbReference>
<keyword evidence="2" id="KW-0677">Repeat</keyword>
<evidence type="ECO:0000259" key="9">
    <source>
        <dbReference type="Pfam" id="PF25019"/>
    </source>
</evidence>
<dbReference type="GO" id="GO:0051707">
    <property type="term" value="P:response to other organism"/>
    <property type="evidence" value="ECO:0007669"/>
    <property type="project" value="UniProtKB-ARBA"/>
</dbReference>
<dbReference type="PRINTS" id="PR00364">
    <property type="entry name" value="DISEASERSIST"/>
</dbReference>
<dbReference type="FunFam" id="1.10.10.10:FF:000322">
    <property type="entry name" value="Probable disease resistance protein At1g63360"/>
    <property type="match status" value="1"/>
</dbReference>
<dbReference type="HOGENOM" id="CLU_000837_8_8_1"/>
<dbReference type="GO" id="GO:0005524">
    <property type="term" value="F:ATP binding"/>
    <property type="evidence" value="ECO:0007669"/>
    <property type="project" value="UniProtKB-KW"/>
</dbReference>
<evidence type="ECO:0000313" key="12">
    <source>
        <dbReference type="EnsemblPlants" id="AES75535"/>
    </source>
</evidence>
<dbReference type="InterPro" id="IPR027417">
    <property type="entry name" value="P-loop_NTPase"/>
</dbReference>
<evidence type="ECO:0000313" key="13">
    <source>
        <dbReference type="Proteomes" id="UP000002051"/>
    </source>
</evidence>
<organism evidence="10 13">
    <name type="scientific">Medicago truncatula</name>
    <name type="common">Barrel medic</name>
    <name type="synonym">Medicago tribuloides</name>
    <dbReference type="NCBI Taxonomy" id="3880"/>
    <lineage>
        <taxon>Eukaryota</taxon>
        <taxon>Viridiplantae</taxon>
        <taxon>Streptophyta</taxon>
        <taxon>Embryophyta</taxon>
        <taxon>Tracheophyta</taxon>
        <taxon>Spermatophyta</taxon>
        <taxon>Magnoliopsida</taxon>
        <taxon>eudicotyledons</taxon>
        <taxon>Gunneridae</taxon>
        <taxon>Pentapetalae</taxon>
        <taxon>rosids</taxon>
        <taxon>fabids</taxon>
        <taxon>Fabales</taxon>
        <taxon>Fabaceae</taxon>
        <taxon>Papilionoideae</taxon>
        <taxon>50 kb inversion clade</taxon>
        <taxon>NPAAA clade</taxon>
        <taxon>Hologalegina</taxon>
        <taxon>IRL clade</taxon>
        <taxon>Trifolieae</taxon>
        <taxon>Medicago</taxon>
    </lineage>
</organism>
<name>G7KKJ9_MEDTR</name>
<dbReference type="InterPro" id="IPR041118">
    <property type="entry name" value="Rx_N"/>
</dbReference>
<keyword evidence="11" id="KW-0378">Hydrolase</keyword>
<reference evidence="14" key="4">
    <citation type="journal article" date="2018" name="Nat. Plants">
        <title>Whole-genome landscape of Medicago truncatula symbiotic genes.</title>
        <authorList>
            <person name="Pecrix Y."/>
            <person name="Staton S.E."/>
            <person name="Sallet E."/>
            <person name="Lelandais-Briere C."/>
            <person name="Moreau S."/>
            <person name="Carrere S."/>
            <person name="Blein T."/>
            <person name="Jardinaud M.F."/>
            <person name="Latrasse D."/>
            <person name="Zouine M."/>
            <person name="Zahm M."/>
            <person name="Kreplak J."/>
            <person name="Mayjonade B."/>
            <person name="Satge C."/>
            <person name="Perez M."/>
            <person name="Cauet S."/>
            <person name="Marande W."/>
            <person name="Chantry-Darmon C."/>
            <person name="Lopez-Roques C."/>
            <person name="Bouchez O."/>
            <person name="Berard A."/>
            <person name="Debelle F."/>
            <person name="Munos S."/>
            <person name="Bendahmane A."/>
            <person name="Berges H."/>
            <person name="Niebel A."/>
            <person name="Buitink J."/>
            <person name="Frugier F."/>
            <person name="Benhamed M."/>
            <person name="Crespi M."/>
            <person name="Gouzy J."/>
            <person name="Gamas P."/>
        </authorList>
    </citation>
    <scope>NUCLEOTIDE SEQUENCE [LARGE SCALE GENOMIC DNA]</scope>
    <source>
        <strain evidence="14">cv. Jemalong A17</strain>
    </source>
</reference>